<feature type="compositionally biased region" description="Polar residues" evidence="1">
    <location>
        <begin position="28"/>
        <end position="42"/>
    </location>
</feature>
<gene>
    <name evidence="2" type="ORF">MKW98_024615</name>
</gene>
<evidence type="ECO:0000256" key="1">
    <source>
        <dbReference type="SAM" id="MobiDB-lite"/>
    </source>
</evidence>
<proteinExistence type="predicted"/>
<dbReference type="AlphaFoldDB" id="A0AAD4S1W0"/>
<accession>A0AAD4S1W0</accession>
<dbReference type="EMBL" id="JAJJMB010015449">
    <property type="protein sequence ID" value="KAI3854192.1"/>
    <property type="molecule type" value="Genomic_DNA"/>
</dbReference>
<reference evidence="2" key="1">
    <citation type="submission" date="2022-04" db="EMBL/GenBank/DDBJ databases">
        <title>A functionally conserved STORR gene fusion in Papaver species that diverged 16.8 million years ago.</title>
        <authorList>
            <person name="Catania T."/>
        </authorList>
    </citation>
    <scope>NUCLEOTIDE SEQUENCE</scope>
    <source>
        <strain evidence="2">S-188037</strain>
    </source>
</reference>
<comment type="caution">
    <text evidence="2">The sequence shown here is derived from an EMBL/GenBank/DDBJ whole genome shotgun (WGS) entry which is preliminary data.</text>
</comment>
<feature type="compositionally biased region" description="Polar residues" evidence="1">
    <location>
        <begin position="114"/>
        <end position="123"/>
    </location>
</feature>
<organism evidence="2 3">
    <name type="scientific">Papaver atlanticum</name>
    <dbReference type="NCBI Taxonomy" id="357466"/>
    <lineage>
        <taxon>Eukaryota</taxon>
        <taxon>Viridiplantae</taxon>
        <taxon>Streptophyta</taxon>
        <taxon>Embryophyta</taxon>
        <taxon>Tracheophyta</taxon>
        <taxon>Spermatophyta</taxon>
        <taxon>Magnoliopsida</taxon>
        <taxon>Ranunculales</taxon>
        <taxon>Papaveraceae</taxon>
        <taxon>Papaveroideae</taxon>
        <taxon>Papaver</taxon>
    </lineage>
</organism>
<sequence>MEEQKMSPVLVHLKPKNSTLDHQEHKNPTLNHQEQKNPTLNHQEQKNPSLDHQEQKHPTVDYPEKKSPTLDHQEQKNSTLPVNVDDTFSFSSENESFQHQQDEQESDFEFGSITPGSPTSDSCKNSPADLLFFNGQLLPHVFPAKSKPIVGANKNSTTKKPVRLQPYSTMPKSKWQFIKPAPVLTATTDICRNKKIETVAVHQKPKIKKQIKTKKKKSRSVRSWFGWRIFRSIVWACRACHALEP</sequence>
<feature type="region of interest" description="Disordered" evidence="1">
    <location>
        <begin position="1"/>
        <end position="123"/>
    </location>
</feature>
<keyword evidence="3" id="KW-1185">Reference proteome</keyword>
<evidence type="ECO:0000313" key="3">
    <source>
        <dbReference type="Proteomes" id="UP001202328"/>
    </source>
</evidence>
<dbReference type="Proteomes" id="UP001202328">
    <property type="component" value="Unassembled WGS sequence"/>
</dbReference>
<name>A0AAD4S1W0_9MAGN</name>
<feature type="compositionally biased region" description="Polar residues" evidence="1">
    <location>
        <begin position="76"/>
        <end position="99"/>
    </location>
</feature>
<evidence type="ECO:0000313" key="2">
    <source>
        <dbReference type="EMBL" id="KAI3854192.1"/>
    </source>
</evidence>
<protein>
    <submittedName>
        <fullName evidence="2">Uncharacterized protein</fullName>
    </submittedName>
</protein>
<feature type="compositionally biased region" description="Basic and acidic residues" evidence="1">
    <location>
        <begin position="43"/>
        <end position="75"/>
    </location>
</feature>